<name>A0A5A5TXI5_LEUCI</name>
<dbReference type="Pfam" id="PF00535">
    <property type="entry name" value="Glycos_transf_2"/>
    <property type="match status" value="1"/>
</dbReference>
<dbReference type="InterPro" id="IPR029044">
    <property type="entry name" value="Nucleotide-diphossugar_trans"/>
</dbReference>
<proteinExistence type="predicted"/>
<accession>A0A5A5TXI5</accession>
<evidence type="ECO:0000313" key="4">
    <source>
        <dbReference type="EMBL" id="GDZ83281.1"/>
    </source>
</evidence>
<keyword evidence="1" id="KW-0328">Glycosyltransferase</keyword>
<evidence type="ECO:0000256" key="1">
    <source>
        <dbReference type="ARBA" id="ARBA00022676"/>
    </source>
</evidence>
<dbReference type="SUPFAM" id="SSF53448">
    <property type="entry name" value="Nucleotide-diphospho-sugar transferases"/>
    <property type="match status" value="1"/>
</dbReference>
<evidence type="ECO:0000313" key="5">
    <source>
        <dbReference type="Proteomes" id="UP000323274"/>
    </source>
</evidence>
<dbReference type="Proteomes" id="UP000323274">
    <property type="component" value="Unassembled WGS sequence"/>
</dbReference>
<evidence type="ECO:0000256" key="2">
    <source>
        <dbReference type="ARBA" id="ARBA00022679"/>
    </source>
</evidence>
<comment type="caution">
    <text evidence="4">The sequence shown here is derived from an EMBL/GenBank/DDBJ whole genome shotgun (WGS) entry which is preliminary data.</text>
</comment>
<dbReference type="PANTHER" id="PTHR22916:SF51">
    <property type="entry name" value="GLYCOSYLTRANSFERASE EPSH-RELATED"/>
    <property type="match status" value="1"/>
</dbReference>
<organism evidence="4 5">
    <name type="scientific">Leuconostoc citreum</name>
    <dbReference type="NCBI Taxonomy" id="33964"/>
    <lineage>
        <taxon>Bacteria</taxon>
        <taxon>Bacillati</taxon>
        <taxon>Bacillota</taxon>
        <taxon>Bacilli</taxon>
        <taxon>Lactobacillales</taxon>
        <taxon>Lactobacillaceae</taxon>
        <taxon>Leuconostoc</taxon>
    </lineage>
</organism>
<dbReference type="PANTHER" id="PTHR22916">
    <property type="entry name" value="GLYCOSYLTRANSFERASE"/>
    <property type="match status" value="1"/>
</dbReference>
<feature type="domain" description="Glycosyltransferase 2-like" evidence="3">
    <location>
        <begin position="21"/>
        <end position="176"/>
    </location>
</feature>
<evidence type="ECO:0000259" key="3">
    <source>
        <dbReference type="Pfam" id="PF00535"/>
    </source>
</evidence>
<dbReference type="GO" id="GO:0016757">
    <property type="term" value="F:glycosyltransferase activity"/>
    <property type="evidence" value="ECO:0007669"/>
    <property type="project" value="UniProtKB-KW"/>
</dbReference>
<dbReference type="EMBL" id="BJJW01000002">
    <property type="protein sequence ID" value="GDZ83281.1"/>
    <property type="molecule type" value="Genomic_DNA"/>
</dbReference>
<protein>
    <submittedName>
        <fullName evidence="4">Family 2 glycosyl transferase</fullName>
    </submittedName>
</protein>
<dbReference type="CDD" id="cd00761">
    <property type="entry name" value="Glyco_tranf_GTA_type"/>
    <property type="match status" value="1"/>
</dbReference>
<dbReference type="AlphaFoldDB" id="A0A5A5TXI5"/>
<gene>
    <name evidence="4" type="ORF">LCIT_05230</name>
</gene>
<keyword evidence="2 4" id="KW-0808">Transferase</keyword>
<dbReference type="Gene3D" id="3.90.550.10">
    <property type="entry name" value="Spore Coat Polysaccharide Biosynthesis Protein SpsA, Chain A"/>
    <property type="match status" value="1"/>
</dbReference>
<dbReference type="InterPro" id="IPR001173">
    <property type="entry name" value="Glyco_trans_2-like"/>
</dbReference>
<sequence>MFENAVRKKLMKSKDKQVKLSIIVAIYNVENELPDLLTELKKIAGNSSVEILLMNDGSTDRTGQILSKFHYNNFQVLTYKNGGLSYIRNKGLESSCGEYVWFVDGDDIIKYKFVCEILKFIERQHPDFIQFYYHRFKKKDEINLARDPVSIDSYQWIKPSEWFSKLTNPREYQFENYAWAHIIRRSIYVDNNILFPMGRNYEDVATTYRLGNSTKKIVFLKSIGYYYRDREGSITNHYSEKNVRDLLQSINEFKLNKSLVFSETSKTNFIHRYLVGAYYMVTQIQNYDGEAIKWRIRSDLLNNNFTKLSPRFKIEYLVFRLNLYKLYLIYKSLIKKIIGKKSD</sequence>
<reference evidence="4 5" key="1">
    <citation type="submission" date="2019-04" db="EMBL/GenBank/DDBJ databases">
        <title>A pseudo-fructophilic Leuconostoc citreum strain F192-5 isolated from peel of satsuma mandarin: the first report for isolation and characterization of strain-dependent fructophilic-like characteristics.</title>
        <authorList>
            <person name="Maeno S."/>
            <person name="Tanizawa Y."/>
            <person name="Kajikawa A."/>
            <person name="Kanesaki Y."/>
            <person name="Kubota E."/>
            <person name="Arita M."/>
            <person name="Leon D."/>
            <person name="Endo A."/>
        </authorList>
    </citation>
    <scope>NUCLEOTIDE SEQUENCE [LARGE SCALE GENOMIC DNA]</scope>
    <source>
        <strain evidence="4 5">F192-5</strain>
    </source>
</reference>